<organism evidence="2 3">
    <name type="scientific">Caldalkalibacillus horti</name>
    <dbReference type="NCBI Taxonomy" id="77523"/>
    <lineage>
        <taxon>Bacteria</taxon>
        <taxon>Bacillati</taxon>
        <taxon>Bacillota</taxon>
        <taxon>Bacilli</taxon>
        <taxon>Bacillales</taxon>
        <taxon>Bacillaceae</taxon>
        <taxon>Caldalkalibacillus</taxon>
    </lineage>
</organism>
<feature type="transmembrane region" description="Helical" evidence="1">
    <location>
        <begin position="59"/>
        <end position="79"/>
    </location>
</feature>
<reference evidence="2 3" key="1">
    <citation type="submission" date="2023-07" db="EMBL/GenBank/DDBJ databases">
        <title>Genomic Encyclopedia of Type Strains, Phase IV (KMG-IV): sequencing the most valuable type-strain genomes for metagenomic binning, comparative biology and taxonomic classification.</title>
        <authorList>
            <person name="Goeker M."/>
        </authorList>
    </citation>
    <scope>NUCLEOTIDE SEQUENCE [LARGE SCALE GENOMIC DNA]</scope>
    <source>
        <strain evidence="2 3">DSM 12751</strain>
    </source>
</reference>
<keyword evidence="1" id="KW-0812">Transmembrane</keyword>
<keyword evidence="3" id="KW-1185">Reference proteome</keyword>
<comment type="caution">
    <text evidence="2">The sequence shown here is derived from an EMBL/GenBank/DDBJ whole genome shotgun (WGS) entry which is preliminary data.</text>
</comment>
<proteinExistence type="predicted"/>
<dbReference type="EMBL" id="JAUSTY010000025">
    <property type="protein sequence ID" value="MDQ0168159.1"/>
    <property type="molecule type" value="Genomic_DNA"/>
</dbReference>
<keyword evidence="1" id="KW-1133">Transmembrane helix</keyword>
<evidence type="ECO:0000313" key="2">
    <source>
        <dbReference type="EMBL" id="MDQ0168159.1"/>
    </source>
</evidence>
<protein>
    <submittedName>
        <fullName evidence="2">Neutral ceramidase superfamily lipid hydrolase</fullName>
    </submittedName>
</protein>
<keyword evidence="1" id="KW-0472">Membrane</keyword>
<gene>
    <name evidence="2" type="ORF">J2S11_004111</name>
</gene>
<name>A0ABT9W4I2_9BACI</name>
<dbReference type="Proteomes" id="UP001235840">
    <property type="component" value="Unassembled WGS sequence"/>
</dbReference>
<evidence type="ECO:0000256" key="1">
    <source>
        <dbReference type="SAM" id="Phobius"/>
    </source>
</evidence>
<evidence type="ECO:0000313" key="3">
    <source>
        <dbReference type="Proteomes" id="UP001235840"/>
    </source>
</evidence>
<keyword evidence="2" id="KW-0378">Hydrolase</keyword>
<sequence length="150" mass="17136">MKLWWLWTMVTLAFLLSIVAQGVWPSVLDINQSYGLPVLKEIHLSNKEDILAMIVLKPFHYLISGILFIFSLLMLSLVLKKVIYEFKVSLILKKKPYEAVAVATLAVAAYVQILLFFPALILTLSLIILLYEGSILRLNRKKDVVYVREG</sequence>
<dbReference type="GO" id="GO:0016787">
    <property type="term" value="F:hydrolase activity"/>
    <property type="evidence" value="ECO:0007669"/>
    <property type="project" value="UniProtKB-KW"/>
</dbReference>
<dbReference type="RefSeq" id="WP_307397694.1">
    <property type="nucleotide sequence ID" value="NZ_BAAADK010000020.1"/>
</dbReference>
<accession>A0ABT9W4I2</accession>
<feature type="transmembrane region" description="Helical" evidence="1">
    <location>
        <begin position="100"/>
        <end position="131"/>
    </location>
</feature>